<dbReference type="PROSITE" id="PS50011">
    <property type="entry name" value="PROTEIN_KINASE_DOM"/>
    <property type="match status" value="1"/>
</dbReference>
<reference evidence="11 12" key="1">
    <citation type="journal article" date="2012" name="Proc. Natl. Acad. Sci. U.S.A.">
        <title>Antigenic diversity is generated by distinct evolutionary mechanisms in African trypanosome species.</title>
        <authorList>
            <person name="Jackson A.P."/>
            <person name="Berry A."/>
            <person name="Aslett M."/>
            <person name="Allison H.C."/>
            <person name="Burton P."/>
            <person name="Vavrova-Anderson J."/>
            <person name="Brown R."/>
            <person name="Browne H."/>
            <person name="Corton N."/>
            <person name="Hauser H."/>
            <person name="Gamble J."/>
            <person name="Gilderthorp R."/>
            <person name="Marcello L."/>
            <person name="McQuillan J."/>
            <person name="Otto T.D."/>
            <person name="Quail M.A."/>
            <person name="Sanders M.J."/>
            <person name="van Tonder A."/>
            <person name="Ginger M.L."/>
            <person name="Field M.C."/>
            <person name="Barry J.D."/>
            <person name="Hertz-Fowler C."/>
            <person name="Berriman M."/>
        </authorList>
    </citation>
    <scope>NUCLEOTIDE SEQUENCE</scope>
    <source>
        <strain evidence="11 12">Y486</strain>
    </source>
</reference>
<dbReference type="InterPro" id="IPR051131">
    <property type="entry name" value="NEK_Ser/Thr_kinase_NIMA"/>
</dbReference>
<evidence type="ECO:0000256" key="4">
    <source>
        <dbReference type="ARBA" id="ARBA00022741"/>
    </source>
</evidence>
<evidence type="ECO:0000259" key="10">
    <source>
        <dbReference type="PROSITE" id="PS50011"/>
    </source>
</evidence>
<evidence type="ECO:0000313" key="11">
    <source>
        <dbReference type="EMBL" id="CCD19962.1"/>
    </source>
</evidence>
<dbReference type="InterPro" id="IPR011009">
    <property type="entry name" value="Kinase-like_dom_sf"/>
</dbReference>
<evidence type="ECO:0000256" key="8">
    <source>
        <dbReference type="ARBA" id="ARBA00048679"/>
    </source>
</evidence>
<name>F9WQY0_TRYVY</name>
<feature type="domain" description="Protein kinase" evidence="10">
    <location>
        <begin position="54"/>
        <end position="307"/>
    </location>
</feature>
<dbReference type="Pfam" id="PF00069">
    <property type="entry name" value="Pkinase"/>
    <property type="match status" value="1"/>
</dbReference>
<dbReference type="PROSITE" id="PS00108">
    <property type="entry name" value="PROTEIN_KINASE_ST"/>
    <property type="match status" value="1"/>
</dbReference>
<evidence type="ECO:0000256" key="3">
    <source>
        <dbReference type="ARBA" id="ARBA00022679"/>
    </source>
</evidence>
<evidence type="ECO:0000256" key="5">
    <source>
        <dbReference type="ARBA" id="ARBA00022777"/>
    </source>
</evidence>
<feature type="region of interest" description="Disordered" evidence="9">
    <location>
        <begin position="1"/>
        <end position="28"/>
    </location>
</feature>
<accession>F9WQY0</accession>
<keyword evidence="2" id="KW-0723">Serine/threonine-protein kinase</keyword>
<dbReference type="EC" id="2.7.11.1" evidence="1"/>
<dbReference type="SUPFAM" id="SSF56112">
    <property type="entry name" value="Protein kinase-like (PK-like)"/>
    <property type="match status" value="1"/>
</dbReference>
<comment type="catalytic activity">
    <reaction evidence="7">
        <text>L-threonyl-[protein] + ATP = O-phospho-L-threonyl-[protein] + ADP + H(+)</text>
        <dbReference type="Rhea" id="RHEA:46608"/>
        <dbReference type="Rhea" id="RHEA-COMP:11060"/>
        <dbReference type="Rhea" id="RHEA-COMP:11605"/>
        <dbReference type="ChEBI" id="CHEBI:15378"/>
        <dbReference type="ChEBI" id="CHEBI:30013"/>
        <dbReference type="ChEBI" id="CHEBI:30616"/>
        <dbReference type="ChEBI" id="CHEBI:61977"/>
        <dbReference type="ChEBI" id="CHEBI:456216"/>
        <dbReference type="EC" id="2.7.11.1"/>
    </reaction>
</comment>
<keyword evidence="6" id="KW-0067">ATP-binding</keyword>
<dbReference type="GO" id="GO:0005524">
    <property type="term" value="F:ATP binding"/>
    <property type="evidence" value="ECO:0007669"/>
    <property type="project" value="UniProtKB-KW"/>
</dbReference>
<dbReference type="PANTHER" id="PTHR44899:SF3">
    <property type="entry name" value="SERINE_THREONINE-PROTEIN KINASE NEK1"/>
    <property type="match status" value="1"/>
</dbReference>
<evidence type="ECO:0000313" key="12">
    <source>
        <dbReference type="Proteomes" id="UP000009027"/>
    </source>
</evidence>
<keyword evidence="5 11" id="KW-0418">Kinase</keyword>
<dbReference type="Proteomes" id="UP000009027">
    <property type="component" value="Unassembled WGS sequence"/>
</dbReference>
<evidence type="ECO:0000256" key="2">
    <source>
        <dbReference type="ARBA" id="ARBA00022527"/>
    </source>
</evidence>
<evidence type="ECO:0000256" key="9">
    <source>
        <dbReference type="SAM" id="MobiDB-lite"/>
    </source>
</evidence>
<dbReference type="InterPro" id="IPR008271">
    <property type="entry name" value="Ser/Thr_kinase_AS"/>
</dbReference>
<organism evidence="11 12">
    <name type="scientific">Trypanosoma vivax (strain Y486)</name>
    <dbReference type="NCBI Taxonomy" id="1055687"/>
    <lineage>
        <taxon>Eukaryota</taxon>
        <taxon>Discoba</taxon>
        <taxon>Euglenozoa</taxon>
        <taxon>Kinetoplastea</taxon>
        <taxon>Metakinetoplastina</taxon>
        <taxon>Trypanosomatida</taxon>
        <taxon>Trypanosomatidae</taxon>
        <taxon>Trypanosoma</taxon>
        <taxon>Duttonella</taxon>
    </lineage>
</organism>
<gene>
    <name evidence="11" type="ORF">TvY486_0027140</name>
</gene>
<evidence type="ECO:0000256" key="7">
    <source>
        <dbReference type="ARBA" id="ARBA00047899"/>
    </source>
</evidence>
<keyword evidence="3" id="KW-0808">Transferase</keyword>
<sequence>MMENTTSTGLQMHAQPQTTMRRRPKHVAPQPRRVGDYVAVPGFIGWGDAVGCAYAYVRYLAHGASGETWEIRSTSTGVRYAMKIMPLSKRSAASLMRARTEVRCMECVDYFACIRLHDKLETDDYLFLVMEYCDAGDLRYQVRGTSRLHEHQITYIALQLVLGLHYMHTQRKMLHRDLKPANVLLTTNGLVKVGDFGLSNTYDSISGDVGSTICGTPAYLAPELWRNERYGAAADMWSLGIVLYEAMTGRPPFGGSCEALRHGVLNEEVPPIEAPYSPALKEIVHSLLRKSPNERPNTTQLLCKPFIASALENFPNVLRASCVPDHLLSRVLHDLSLVQIAARPCTNDNVYFAGPVRKVKHADLYSDRYMELQGNRLSLLLGPGAAVGQRGCIPVQDVEQVVLIDSDRFALKTASTDWTLFETPQAAEWDMWLREAMYP</sequence>
<feature type="compositionally biased region" description="Polar residues" evidence="9">
    <location>
        <begin position="1"/>
        <end position="19"/>
    </location>
</feature>
<comment type="catalytic activity">
    <reaction evidence="8">
        <text>L-seryl-[protein] + ATP = O-phospho-L-seryl-[protein] + ADP + H(+)</text>
        <dbReference type="Rhea" id="RHEA:17989"/>
        <dbReference type="Rhea" id="RHEA-COMP:9863"/>
        <dbReference type="Rhea" id="RHEA-COMP:11604"/>
        <dbReference type="ChEBI" id="CHEBI:15378"/>
        <dbReference type="ChEBI" id="CHEBI:29999"/>
        <dbReference type="ChEBI" id="CHEBI:30616"/>
        <dbReference type="ChEBI" id="CHEBI:83421"/>
        <dbReference type="ChEBI" id="CHEBI:456216"/>
        <dbReference type="EC" id="2.7.11.1"/>
    </reaction>
</comment>
<dbReference type="Gene3D" id="1.10.510.10">
    <property type="entry name" value="Transferase(Phosphotransferase) domain 1"/>
    <property type="match status" value="1"/>
</dbReference>
<keyword evidence="4" id="KW-0547">Nucleotide-binding</keyword>
<keyword evidence="12" id="KW-1185">Reference proteome</keyword>
<dbReference type="AlphaFoldDB" id="F9WQY0"/>
<proteinExistence type="predicted"/>
<dbReference type="PANTHER" id="PTHR44899">
    <property type="entry name" value="CAMK FAMILY PROTEIN KINASE"/>
    <property type="match status" value="1"/>
</dbReference>
<dbReference type="InterPro" id="IPR000719">
    <property type="entry name" value="Prot_kinase_dom"/>
</dbReference>
<evidence type="ECO:0000256" key="1">
    <source>
        <dbReference type="ARBA" id="ARBA00012513"/>
    </source>
</evidence>
<evidence type="ECO:0000256" key="6">
    <source>
        <dbReference type="ARBA" id="ARBA00022840"/>
    </source>
</evidence>
<dbReference type="EMBL" id="CAEX01004563">
    <property type="protein sequence ID" value="CCD19962.1"/>
    <property type="molecule type" value="Genomic_DNA"/>
</dbReference>
<protein>
    <recommendedName>
        <fullName evidence="1">non-specific serine/threonine protein kinase</fullName>
        <ecNumber evidence="1">2.7.11.1</ecNumber>
    </recommendedName>
</protein>
<dbReference type="GO" id="GO:0004674">
    <property type="term" value="F:protein serine/threonine kinase activity"/>
    <property type="evidence" value="ECO:0007669"/>
    <property type="project" value="UniProtKB-KW"/>
</dbReference>
<dbReference type="VEuPathDB" id="TriTrypDB:TvY486_0027140"/>
<dbReference type="SMART" id="SM00220">
    <property type="entry name" value="S_TKc"/>
    <property type="match status" value="1"/>
</dbReference>